<sequence length="1034" mass="110974">MKRIVTLFLAFAMVIAVIPQSPAAYGAEPWGIPVSTKEDLDNMRNDLEGDYYLTNDIVFTEEDFEEGGAFYNDGQGWEPVGSSYETSFSGTFDGQGFSIEGLRIYNRDTAIASAGLFGYADGHISNLVLEGVSITSHSEGGLNEFHIWQSDSYAGGVAGYLKPGGSISNVSVSGDISASSDSVSHINNNNAGGVAGFSEEGRITDCRSEAEVRAVPVEDSTESMASAGGIAGCAVRTVISGCGNGGSIVSFREDPYWYAGGISGQSHESQISECYNSGEIKAYEAGGITGLMATGSIDNCYNAGMIMSNSDDSNGILGGIAGEVNSAQSSIEKCYNSGEVQKTEYGYGAIVSGLPDGAHLDSCYFYMADEISGAGNMQTEETVPGITGLTELEMRSAGSFAGFDFENIWSIDSSAVYQMPYLSYQTAMPSVPIQTCFVERIGDIEYTGMEISPDIKVVNGSEVLTEGEDYDIAYSDNKDIGTGIVTITGKGIYKGTKTVKFNIVPADISSRKVTLSYYSVIYDQNTYHEPDVTVEGLTEGEDYRVTYRNNFEAGTASVEINGIGNYRGTRTVTFEIMPADISNVRNMHIWLQYESTEFDGTPKTPDVYISVDGFILTEGYECTYSDNINAGNATAEVKFEGDYTGAKVISFEITPADISGRNISLSYTDTEYDGTEKKPEVTVEGLISGKDYTVSYEDNKEAGDARVVITGKGNYKGTVIRTFQIIKPETAADRIFGKDIRKRIAGGNRYQTSMLVADNYIMGLETGSLDTIIVANGDVYADALAGGYLAKVKQAPILMVNKYNEDPIREYIQGNVRKGGTVYLLGGTAAVSENFGRSLAGAYDVVRLGGADRYETNLKILEEAGVKDEEILICSAMDFADSLSASSSGRPIMLVGKSLSPAQKQYIGDLDSRKFYIIGGKGAVNSNVDKEIKALSKITERIDGANRYVTSYNVAKEFFPGDHENIILASGNDFPDGLVGGPLGVMVEGPLLLINDRNTGNAADYVEDSDAYRCLALGGTSLISETAVRNIMNR</sequence>
<accession>A0A9D1I4S8</accession>
<reference evidence="2" key="2">
    <citation type="journal article" date="2021" name="PeerJ">
        <title>Extensive microbial diversity within the chicken gut microbiome revealed by metagenomics and culture.</title>
        <authorList>
            <person name="Gilroy R."/>
            <person name="Ravi A."/>
            <person name="Getino M."/>
            <person name="Pursley I."/>
            <person name="Horton D.L."/>
            <person name="Alikhan N.F."/>
            <person name="Baker D."/>
            <person name="Gharbi K."/>
            <person name="Hall N."/>
            <person name="Watson M."/>
            <person name="Adriaenssens E.M."/>
            <person name="Foster-Nyarko E."/>
            <person name="Jarju S."/>
            <person name="Secka A."/>
            <person name="Antonio M."/>
            <person name="Oren A."/>
            <person name="Chaudhuri R.R."/>
            <person name="La Ragione R."/>
            <person name="Hildebrand F."/>
            <person name="Pallen M.J."/>
        </authorList>
    </citation>
    <scope>NUCLEOTIDE SEQUENCE</scope>
    <source>
        <strain evidence="2">11300</strain>
    </source>
</reference>
<dbReference type="Gene3D" id="2.160.20.110">
    <property type="match status" value="1"/>
</dbReference>
<dbReference type="PANTHER" id="PTHR30032:SF8">
    <property type="entry name" value="GERMINATION-SPECIFIC N-ACETYLMURAMOYL-L-ALANINE AMIDASE"/>
    <property type="match status" value="1"/>
</dbReference>
<reference evidence="2" key="1">
    <citation type="submission" date="2020-10" db="EMBL/GenBank/DDBJ databases">
        <authorList>
            <person name="Gilroy R."/>
        </authorList>
    </citation>
    <scope>NUCLEOTIDE SEQUENCE</scope>
    <source>
        <strain evidence="2">11300</strain>
    </source>
</reference>
<evidence type="ECO:0000313" key="3">
    <source>
        <dbReference type="Proteomes" id="UP000824091"/>
    </source>
</evidence>
<proteinExistence type="predicted"/>
<dbReference type="AlphaFoldDB" id="A0A9D1I4S8"/>
<evidence type="ECO:0000313" key="2">
    <source>
        <dbReference type="EMBL" id="HIU28381.1"/>
    </source>
</evidence>
<dbReference type="EMBL" id="DVMO01000128">
    <property type="protein sequence ID" value="HIU28381.1"/>
    <property type="molecule type" value="Genomic_DNA"/>
</dbReference>
<comment type="caution">
    <text evidence="2">The sequence shown here is derived from an EMBL/GenBank/DDBJ whole genome shotgun (WGS) entry which is preliminary data.</text>
</comment>
<evidence type="ECO:0000256" key="1">
    <source>
        <dbReference type="SAM" id="SignalP"/>
    </source>
</evidence>
<name>A0A9D1I4S8_9FIRM</name>
<keyword evidence="1" id="KW-0732">Signal</keyword>
<dbReference type="InterPro" id="IPR051922">
    <property type="entry name" value="Bact_Sporulation_Assoc"/>
</dbReference>
<gene>
    <name evidence="2" type="ORF">IAD16_08385</name>
</gene>
<organism evidence="2 3">
    <name type="scientific">Candidatus Fimisoma avicola</name>
    <dbReference type="NCBI Taxonomy" id="2840826"/>
    <lineage>
        <taxon>Bacteria</taxon>
        <taxon>Bacillati</taxon>
        <taxon>Bacillota</taxon>
        <taxon>Clostridia</taxon>
        <taxon>Eubacteriales</taxon>
        <taxon>Candidatus Fimisoma</taxon>
    </lineage>
</organism>
<dbReference type="PANTHER" id="PTHR30032">
    <property type="entry name" value="N-ACETYLMURAMOYL-L-ALANINE AMIDASE-RELATED"/>
    <property type="match status" value="1"/>
</dbReference>
<dbReference type="Proteomes" id="UP000824091">
    <property type="component" value="Unassembled WGS sequence"/>
</dbReference>
<feature type="chain" id="PRO_5038867154" evidence="1">
    <location>
        <begin position="24"/>
        <end position="1034"/>
    </location>
</feature>
<dbReference type="InterPro" id="IPR007253">
    <property type="entry name" value="Cell_wall-bd_2"/>
</dbReference>
<dbReference type="Pfam" id="PF04122">
    <property type="entry name" value="CW_binding_2"/>
    <property type="match status" value="3"/>
</dbReference>
<dbReference type="Gene3D" id="3.40.50.12090">
    <property type="match status" value="2"/>
</dbReference>
<feature type="signal peptide" evidence="1">
    <location>
        <begin position="1"/>
        <end position="23"/>
    </location>
</feature>
<protein>
    <submittedName>
        <fullName evidence="2">Cell wall-binding repeat-containing protein</fullName>
    </submittedName>
</protein>